<accession>A0A2Z6ZR38</accession>
<sequence>MPQQIMLVTAYNKYSSNSSPLWTSSRIGQPTQNNSFRFTTNLANSDQLRAFSS</sequence>
<proteinExistence type="predicted"/>
<reference evidence="1 2" key="1">
    <citation type="journal article" date="2015" name="Proc. Natl. Acad. Sci. U.S.A.">
        <title>The resurrection genome of Boea hygrometrica: A blueprint for survival of dehydration.</title>
        <authorList>
            <person name="Xiao L."/>
            <person name="Yang G."/>
            <person name="Zhang L."/>
            <person name="Yang X."/>
            <person name="Zhao S."/>
            <person name="Ji Z."/>
            <person name="Zhou Q."/>
            <person name="Hu M."/>
            <person name="Wang Y."/>
            <person name="Chen M."/>
            <person name="Xu Y."/>
            <person name="Jin H."/>
            <person name="Xiao X."/>
            <person name="Hu G."/>
            <person name="Bao F."/>
            <person name="Hu Y."/>
            <person name="Wan P."/>
            <person name="Li L."/>
            <person name="Deng X."/>
            <person name="Kuang T."/>
            <person name="Xiang C."/>
            <person name="Zhu J.K."/>
            <person name="Oliver M.J."/>
            <person name="He Y."/>
        </authorList>
    </citation>
    <scope>NUCLEOTIDE SEQUENCE [LARGE SCALE GENOMIC DNA]</scope>
    <source>
        <strain evidence="2">cv. XS01</strain>
    </source>
</reference>
<dbReference type="Proteomes" id="UP000250235">
    <property type="component" value="Unassembled WGS sequence"/>
</dbReference>
<dbReference type="EMBL" id="KV219619">
    <property type="protein sequence ID" value="KZT75587.1"/>
    <property type="molecule type" value="Genomic_DNA"/>
</dbReference>
<name>A0A2Z6ZR38_9LAMI</name>
<keyword evidence="2" id="KW-1185">Reference proteome</keyword>
<dbReference type="AlphaFoldDB" id="A0A2Z6ZR38"/>
<gene>
    <name evidence="1" type="ORF">F511_47390</name>
</gene>
<evidence type="ECO:0000313" key="1">
    <source>
        <dbReference type="EMBL" id="KZT75587.1"/>
    </source>
</evidence>
<organism evidence="1 2">
    <name type="scientific">Dorcoceras hygrometricum</name>
    <dbReference type="NCBI Taxonomy" id="472368"/>
    <lineage>
        <taxon>Eukaryota</taxon>
        <taxon>Viridiplantae</taxon>
        <taxon>Streptophyta</taxon>
        <taxon>Embryophyta</taxon>
        <taxon>Tracheophyta</taxon>
        <taxon>Spermatophyta</taxon>
        <taxon>Magnoliopsida</taxon>
        <taxon>eudicotyledons</taxon>
        <taxon>Gunneridae</taxon>
        <taxon>Pentapetalae</taxon>
        <taxon>asterids</taxon>
        <taxon>lamiids</taxon>
        <taxon>Lamiales</taxon>
        <taxon>Gesneriaceae</taxon>
        <taxon>Didymocarpoideae</taxon>
        <taxon>Trichosporeae</taxon>
        <taxon>Loxocarpinae</taxon>
        <taxon>Dorcoceras</taxon>
    </lineage>
</organism>
<evidence type="ECO:0000313" key="2">
    <source>
        <dbReference type="Proteomes" id="UP000250235"/>
    </source>
</evidence>
<protein>
    <submittedName>
        <fullName evidence="1">Uncharacterized protein</fullName>
    </submittedName>
</protein>